<proteinExistence type="predicted"/>
<dbReference type="Gene3D" id="3.40.1410.10">
    <property type="entry name" value="Chorismate lyase-like"/>
    <property type="match status" value="1"/>
</dbReference>
<dbReference type="InterPro" id="IPR028978">
    <property type="entry name" value="Chorismate_lyase_/UTRA_dom_sf"/>
</dbReference>
<dbReference type="InterPro" id="IPR002800">
    <property type="entry name" value="Rv2949c-like"/>
</dbReference>
<evidence type="ECO:0000313" key="2">
    <source>
        <dbReference type="Proteomes" id="UP001212498"/>
    </source>
</evidence>
<reference evidence="1 2" key="1">
    <citation type="submission" date="2022-11" db="EMBL/GenBank/DDBJ databases">
        <title>Nonomuraea corallina sp. nov., a new species of the genus Nonomuraea isolated from sea side sediment in Thai sea.</title>
        <authorList>
            <person name="Ngamcharungchit C."/>
            <person name="Matsumoto A."/>
            <person name="Suriyachadkun C."/>
            <person name="Panbangred W."/>
            <person name="Inahashi Y."/>
            <person name="Intra B."/>
        </authorList>
    </citation>
    <scope>NUCLEOTIDE SEQUENCE [LARGE SCALE GENOMIC DNA]</scope>
    <source>
        <strain evidence="1 2">DSM 43553</strain>
    </source>
</reference>
<keyword evidence="1" id="KW-0670">Pyruvate</keyword>
<keyword evidence="2" id="KW-1185">Reference proteome</keyword>
<organism evidence="1 2">
    <name type="scientific">Nonomuraea ferruginea</name>
    <dbReference type="NCBI Taxonomy" id="46174"/>
    <lineage>
        <taxon>Bacteria</taxon>
        <taxon>Bacillati</taxon>
        <taxon>Actinomycetota</taxon>
        <taxon>Actinomycetes</taxon>
        <taxon>Streptosporangiales</taxon>
        <taxon>Streptosporangiaceae</taxon>
        <taxon>Nonomuraea</taxon>
    </lineage>
</organism>
<protein>
    <submittedName>
        <fullName evidence="1">Chorismate pyruvate-lyase family protein</fullName>
    </submittedName>
</protein>
<dbReference type="Pfam" id="PF01947">
    <property type="entry name" value="Rv2949c-like"/>
    <property type="match status" value="1"/>
</dbReference>
<dbReference type="RefSeq" id="WP_271277242.1">
    <property type="nucleotide sequence ID" value="NZ_BAABFD010000008.1"/>
</dbReference>
<dbReference type="EMBL" id="JAPNUD010000050">
    <property type="protein sequence ID" value="MDA0642792.1"/>
    <property type="molecule type" value="Genomic_DNA"/>
</dbReference>
<name>A0ABT4SZW8_9ACTN</name>
<dbReference type="SUPFAM" id="SSF64288">
    <property type="entry name" value="Chorismate lyase-like"/>
    <property type="match status" value="1"/>
</dbReference>
<sequence>MTSLPLSLNGDPTKVADVLGNLDGSTTRFLAALLDQPLKARVILQARRPAVTALSRECCLRMGLAVDDIALVRRSQLITDARDAVISANKVVLDIGHPLMADLDLGTDIPLGYLLSEIEQRREILQRGVRPWSWGCPDPFSTTRASAWRSYLIITSGQPLCHVEEVFHPDVISPPSAASGPKL</sequence>
<gene>
    <name evidence="1" type="ORF">OUY24_19360</name>
</gene>
<accession>A0ABT4SZW8</accession>
<dbReference type="Proteomes" id="UP001212498">
    <property type="component" value="Unassembled WGS sequence"/>
</dbReference>
<comment type="caution">
    <text evidence="1">The sequence shown here is derived from an EMBL/GenBank/DDBJ whole genome shotgun (WGS) entry which is preliminary data.</text>
</comment>
<evidence type="ECO:0000313" key="1">
    <source>
        <dbReference type="EMBL" id="MDA0642792.1"/>
    </source>
</evidence>